<evidence type="ECO:0000313" key="1">
    <source>
        <dbReference type="EMBL" id="VTR91215.1"/>
    </source>
</evidence>
<evidence type="ECO:0000313" key="2">
    <source>
        <dbReference type="Proteomes" id="UP000464178"/>
    </source>
</evidence>
<reference evidence="1 2" key="1">
    <citation type="submission" date="2019-05" db="EMBL/GenBank/DDBJ databases">
        <authorList>
            <consortium name="Science for Life Laboratories"/>
        </authorList>
    </citation>
    <scope>NUCLEOTIDE SEQUENCE [LARGE SCALE GENOMIC DNA]</scope>
    <source>
        <strain evidence="1">Soil9</strain>
    </source>
</reference>
<accession>A0A6P2CSZ5</accession>
<protein>
    <submittedName>
        <fullName evidence="1">Uncharacterized protein</fullName>
    </submittedName>
</protein>
<dbReference type="KEGG" id="gms:SOIL9_64990"/>
<organism evidence="1 2">
    <name type="scientific">Gemmata massiliana</name>
    <dbReference type="NCBI Taxonomy" id="1210884"/>
    <lineage>
        <taxon>Bacteria</taxon>
        <taxon>Pseudomonadati</taxon>
        <taxon>Planctomycetota</taxon>
        <taxon>Planctomycetia</taxon>
        <taxon>Gemmatales</taxon>
        <taxon>Gemmataceae</taxon>
        <taxon>Gemmata</taxon>
    </lineage>
</organism>
<dbReference type="AlphaFoldDB" id="A0A6P2CSZ5"/>
<dbReference type="Proteomes" id="UP000464178">
    <property type="component" value="Chromosome"/>
</dbReference>
<name>A0A6P2CSZ5_9BACT</name>
<sequence>MNKRQWFASTDPQPMLHFIRGRASDRKLRLFAVACCRHFWPAFAADDSARRTVELAERFADGGATVKEYRIARALAEVPWGPESDHRLCRTRELAKATVKANASGAALDAGRDAMSFASAAISMQATSFARNETARRTEAARQITSLRCIFGNPFRPFTIDPSWLTTDVLTLAHSSYADRAFDRLPILADALQDAGCDNESALKHLRSEGEHARGCWVLDLVLGKE</sequence>
<gene>
    <name evidence="1" type="ORF">SOIL9_64990</name>
</gene>
<proteinExistence type="predicted"/>
<keyword evidence="2" id="KW-1185">Reference proteome</keyword>
<dbReference type="EMBL" id="LR593886">
    <property type="protein sequence ID" value="VTR91215.1"/>
    <property type="molecule type" value="Genomic_DNA"/>
</dbReference>
<dbReference type="RefSeq" id="WP_232069515.1">
    <property type="nucleotide sequence ID" value="NZ_LR593886.1"/>
</dbReference>